<proteinExistence type="predicted"/>
<gene>
    <name evidence="1" type="ORF">RPERSI_LOCUS705</name>
</gene>
<accession>A0ACA9KHM5</accession>
<reference evidence="1" key="1">
    <citation type="submission" date="2021-06" db="EMBL/GenBank/DDBJ databases">
        <authorList>
            <person name="Kallberg Y."/>
            <person name="Tangrot J."/>
            <person name="Rosling A."/>
        </authorList>
    </citation>
    <scope>NUCLEOTIDE SEQUENCE</scope>
    <source>
        <strain evidence="1">MA461A</strain>
    </source>
</reference>
<organism evidence="1 2">
    <name type="scientific">Racocetra persica</name>
    <dbReference type="NCBI Taxonomy" id="160502"/>
    <lineage>
        <taxon>Eukaryota</taxon>
        <taxon>Fungi</taxon>
        <taxon>Fungi incertae sedis</taxon>
        <taxon>Mucoromycota</taxon>
        <taxon>Glomeromycotina</taxon>
        <taxon>Glomeromycetes</taxon>
        <taxon>Diversisporales</taxon>
        <taxon>Gigasporaceae</taxon>
        <taxon>Racocetra</taxon>
    </lineage>
</organism>
<keyword evidence="2" id="KW-1185">Reference proteome</keyword>
<evidence type="ECO:0000313" key="1">
    <source>
        <dbReference type="EMBL" id="CAG8474064.1"/>
    </source>
</evidence>
<name>A0ACA9KHM5_9GLOM</name>
<dbReference type="Proteomes" id="UP000789920">
    <property type="component" value="Unassembled WGS sequence"/>
</dbReference>
<evidence type="ECO:0000313" key="2">
    <source>
        <dbReference type="Proteomes" id="UP000789920"/>
    </source>
</evidence>
<dbReference type="EMBL" id="CAJVQC010000554">
    <property type="protein sequence ID" value="CAG8474064.1"/>
    <property type="molecule type" value="Genomic_DNA"/>
</dbReference>
<sequence length="69" mass="7843">MKINIISTLYSTTHILVECLRDFQSNLGCVARVVVLSGLNICVLNIETVKALTPFIRDHRAIFRQSLKR</sequence>
<protein>
    <submittedName>
        <fullName evidence="1">2843_t:CDS:1</fullName>
    </submittedName>
</protein>
<comment type="caution">
    <text evidence="1">The sequence shown here is derived from an EMBL/GenBank/DDBJ whole genome shotgun (WGS) entry which is preliminary data.</text>
</comment>